<dbReference type="HOGENOM" id="CLU_1184123_0_0_9"/>
<dbReference type="RefSeq" id="WP_015393558.1">
    <property type="nucleotide sequence ID" value="NC_020291.1"/>
</dbReference>
<name>M1LVR9_9CLOT</name>
<dbReference type="Proteomes" id="UP000011728">
    <property type="component" value="Chromosome"/>
</dbReference>
<protein>
    <submittedName>
        <fullName evidence="1">Uncharacterized protein</fullName>
    </submittedName>
</protein>
<evidence type="ECO:0000313" key="2">
    <source>
        <dbReference type="Proteomes" id="UP000011728"/>
    </source>
</evidence>
<dbReference type="PATRIC" id="fig|931276.5.peg.3505"/>
<keyword evidence="2" id="KW-1185">Reference proteome</keyword>
<dbReference type="OrthoDB" id="2643033at2"/>
<sequence length="288" mass="33788">MFNKFCDDYITNGITFKDEDKEILNEWYQKYKNMSREYALPIIMTYEESCKYSDYINQYDRFPVGKMIPIWEGYNMSSFIGYYYDGPLQGMIFYGNHEEVDISPKFTSLKDFYDYCSGIFEIGLSFDEDKGYEENEEYFESVSDFFEYKIWENVIDNNGRKLSDEEVEINYEIAQKLIKIWKTKEYPNSEIGDVLYEQLGFCITKIIPDKYVDSLIPYLNLEEDEYVLGKMCNKIAKVKCVKALDAVKILAKADGKEIFIGGYTSGEITKRTLKVLNACVVYMLGVMN</sequence>
<accession>M1LVR9</accession>
<organism evidence="1 2">
    <name type="scientific">Clostridium saccharoperbutylacetonicum N1-4(HMT)</name>
    <dbReference type="NCBI Taxonomy" id="931276"/>
    <lineage>
        <taxon>Bacteria</taxon>
        <taxon>Bacillati</taxon>
        <taxon>Bacillota</taxon>
        <taxon>Clostridia</taxon>
        <taxon>Eubacteriales</taxon>
        <taxon>Clostridiaceae</taxon>
        <taxon>Clostridium</taxon>
    </lineage>
</organism>
<dbReference type="AlphaFoldDB" id="M1LVR9"/>
<gene>
    <name evidence="1" type="ORF">Cspa_c34790</name>
</gene>
<evidence type="ECO:0000313" key="1">
    <source>
        <dbReference type="EMBL" id="AGF57240.1"/>
    </source>
</evidence>
<dbReference type="KEGG" id="csr:Cspa_c34790"/>
<reference evidence="1 2" key="1">
    <citation type="submission" date="2013-02" db="EMBL/GenBank/DDBJ databases">
        <title>Genome sequence of Clostridium saccharoperbutylacetonicum N1-4(HMT).</title>
        <authorList>
            <person name="Poehlein A."/>
            <person name="Daniel R."/>
        </authorList>
    </citation>
    <scope>NUCLEOTIDE SEQUENCE [LARGE SCALE GENOMIC DNA]</scope>
    <source>
        <strain evidence="2">N1-4(HMT)</strain>
    </source>
</reference>
<dbReference type="EMBL" id="CP004121">
    <property type="protein sequence ID" value="AGF57240.1"/>
    <property type="molecule type" value="Genomic_DNA"/>
</dbReference>
<proteinExistence type="predicted"/>